<reference evidence="1" key="1">
    <citation type="submission" date="2022-12" db="EMBL/GenBank/DDBJ databases">
        <title>Genome Sequence of Lasiodiplodia mahajangana.</title>
        <authorList>
            <person name="Buettner E."/>
        </authorList>
    </citation>
    <scope>NUCLEOTIDE SEQUENCE</scope>
    <source>
        <strain evidence="1">VT137</strain>
    </source>
</reference>
<evidence type="ECO:0000313" key="1">
    <source>
        <dbReference type="EMBL" id="KAJ8124708.1"/>
    </source>
</evidence>
<organism evidence="1 2">
    <name type="scientific">Lasiodiplodia mahajangana</name>
    <dbReference type="NCBI Taxonomy" id="1108764"/>
    <lineage>
        <taxon>Eukaryota</taxon>
        <taxon>Fungi</taxon>
        <taxon>Dikarya</taxon>
        <taxon>Ascomycota</taxon>
        <taxon>Pezizomycotina</taxon>
        <taxon>Dothideomycetes</taxon>
        <taxon>Dothideomycetes incertae sedis</taxon>
        <taxon>Botryosphaeriales</taxon>
        <taxon>Botryosphaeriaceae</taxon>
        <taxon>Lasiodiplodia</taxon>
    </lineage>
</organism>
<keyword evidence="2" id="KW-1185">Reference proteome</keyword>
<comment type="caution">
    <text evidence="1">The sequence shown here is derived from an EMBL/GenBank/DDBJ whole genome shotgun (WGS) entry which is preliminary data.</text>
</comment>
<accession>A0ACC2JC00</accession>
<proteinExistence type="predicted"/>
<evidence type="ECO:0000313" key="2">
    <source>
        <dbReference type="Proteomes" id="UP001153332"/>
    </source>
</evidence>
<protein>
    <submittedName>
        <fullName evidence="1">Uncharacterized protein</fullName>
    </submittedName>
</protein>
<gene>
    <name evidence="1" type="ORF">O1611_g8932</name>
</gene>
<dbReference type="Proteomes" id="UP001153332">
    <property type="component" value="Unassembled WGS sequence"/>
</dbReference>
<name>A0ACC2JC00_9PEZI</name>
<dbReference type="EMBL" id="JAPUUL010002829">
    <property type="protein sequence ID" value="KAJ8124708.1"/>
    <property type="molecule type" value="Genomic_DNA"/>
</dbReference>
<sequence length="958" mass="106661">MSIRPLPDSVIAQIKSSTTITSLNGVVCGLLRNSLDAGATRVTISVDYVRGNCLVEDDGVGILPAEFKSSGGLGKLHFTSKYPVQEDAHGKYGTFLASLASLSLLSITSHHQKWHTHNSIQIHNSDILARHIPSLPDQRLLSFPHGTRVTVRDLFGSMPVRVKQRAIDIERGIHSKYWGNLRRDIVALILAWNRLISVSVRESANQWTFSIRTGQTYRDDKELELELDLVARVSKVLYQAQLSDDNKFESWVPLKASAGGLSVSGAVSLCPVATKRIQFISIGIHPVPNEHGLNVLYEEINRIFSNSSYGVEEDVGNLTSGEHDRRAKDGFTTQDLKGRKGVDRWPMFYIKIHSSRWARHITSEGADELLDERRGDLAAIIDILRAVAYEFLKKYRFRPKRVRNAKEDTTDRGLRMGSLKIGPSNKHDLKSSSGIGTSDEQLVGDLAKTQLNIHRDRRSRSRPESPFDLWSRIKSGSSQQLLSDGKIDTGFTVDRYPASGSSAATTPDSTIDNSDTTPPLFGSDGSLLRAPFTTASSAPPGVDRRHQSVEVENKPLNENVRWTNPITKEVSIIDPRTGFVIQPSDCCSKEGHDMVSLDRRKRLRSHPKPASDANRSVWLGELLSSWENPVFETTEPRIPAVSGEDNSLSGLTQPPGCSTWFSDSSEVGPSIQGRVSKMALRNADIVAQVDRKFIFAKVQVDSYQAASLLVIIDQHAADERCRVESLMADYFERTSNVGVSDTTSSQVASTPATSRACTESLERPLKFDVSSRDATQLERTAKYFAHWGIHYHIVSTSETRNAHHRQVEVTELPPSIAERCRLEPRLLVELLRKETWKAEAYTPVNDTDTRDGETTTPHWISKFHGCPEGILDMINSRACRSSIMFNDLLSRDECVALLKRLADCAFPFQCAHGRPSMVPLVDLGDNVACMSDERKPTDSVWKRLRAWNAEGRKPDHGD</sequence>